<comment type="caution">
    <text evidence="2">The sequence shown here is derived from an EMBL/GenBank/DDBJ whole genome shotgun (WGS) entry which is preliminary data.</text>
</comment>
<organism evidence="2 3">
    <name type="scientific">Flavobacterium seoulense</name>
    <dbReference type="NCBI Taxonomy" id="1492738"/>
    <lineage>
        <taxon>Bacteria</taxon>
        <taxon>Pseudomonadati</taxon>
        <taxon>Bacteroidota</taxon>
        <taxon>Flavobacteriia</taxon>
        <taxon>Flavobacteriales</taxon>
        <taxon>Flavobacteriaceae</taxon>
        <taxon>Flavobacterium</taxon>
    </lineage>
</organism>
<gene>
    <name evidence="2" type="ORF">FEM21_06190</name>
</gene>
<keyword evidence="1" id="KW-0732">Signal</keyword>
<dbReference type="EMBL" id="JNCA01000006">
    <property type="protein sequence ID" value="KDN56067.1"/>
    <property type="molecule type" value="Genomic_DNA"/>
</dbReference>
<dbReference type="OrthoDB" id="791021at2"/>
<dbReference type="AlphaFoldDB" id="A0A066WPT3"/>
<dbReference type="Proteomes" id="UP000027064">
    <property type="component" value="Unassembled WGS sequence"/>
</dbReference>
<dbReference type="RefSeq" id="WP_035657668.1">
    <property type="nucleotide sequence ID" value="NZ_JNCA01000006.1"/>
</dbReference>
<reference evidence="2 3" key="1">
    <citation type="submission" date="2014-05" db="EMBL/GenBank/DDBJ databases">
        <title>Genome Sequence of Flavobacterium sp. EM1321.</title>
        <authorList>
            <person name="Shin S.-K."/>
            <person name="Yi H."/>
        </authorList>
    </citation>
    <scope>NUCLEOTIDE SEQUENCE [LARGE SCALE GENOMIC DNA]</scope>
    <source>
        <strain evidence="2 3">EM1321</strain>
    </source>
</reference>
<feature type="signal peptide" evidence="1">
    <location>
        <begin position="1"/>
        <end position="23"/>
    </location>
</feature>
<accession>A0A066WPT3</accession>
<sequence length="178" mass="19691">MKNTIKNIAILALLLVGSTKAMAQDIPNDSYEQKFKLGIGASVGYPFDDPYDLNVGGDVRLQYDLSKQYSLTATTGFNNLFIKDAHDLGYIPAKLGFKAFVLKDKFYLMGEAGAAFAVTNKFNDKSLLLSPSIGYATKYIDISVRYEYLPDFPTLDNNNNLDKGLGQVSLRLAYGFQL</sequence>
<evidence type="ECO:0000313" key="2">
    <source>
        <dbReference type="EMBL" id="KDN56067.1"/>
    </source>
</evidence>
<evidence type="ECO:0000256" key="1">
    <source>
        <dbReference type="SAM" id="SignalP"/>
    </source>
</evidence>
<dbReference type="PATRIC" id="fig|1492738.3.peg.613"/>
<proteinExistence type="predicted"/>
<keyword evidence="3" id="KW-1185">Reference proteome</keyword>
<feature type="chain" id="PRO_5001629217" description="Outer membrane protein beta-barrel domain-containing protein" evidence="1">
    <location>
        <begin position="24"/>
        <end position="178"/>
    </location>
</feature>
<dbReference type="eggNOG" id="ENOG5032U3H">
    <property type="taxonomic scope" value="Bacteria"/>
</dbReference>
<name>A0A066WPT3_9FLAO</name>
<evidence type="ECO:0008006" key="4">
    <source>
        <dbReference type="Google" id="ProtNLM"/>
    </source>
</evidence>
<dbReference type="STRING" id="1492738.FEM21_06190"/>
<protein>
    <recommendedName>
        <fullName evidence="4">Outer membrane protein beta-barrel domain-containing protein</fullName>
    </recommendedName>
</protein>
<evidence type="ECO:0000313" key="3">
    <source>
        <dbReference type="Proteomes" id="UP000027064"/>
    </source>
</evidence>